<reference evidence="2 3" key="1">
    <citation type="journal article" date="2013" name="Genome Announc.">
        <title>Genome Sequence of the Extreme Obligate Alkaliphile Bacillus marmarensis Strain DSM 21297.</title>
        <authorList>
            <person name="Wernick D.G."/>
            <person name="Choi K.Y."/>
            <person name="Tat C.A."/>
            <person name="Lafontaine Rivera J.G."/>
            <person name="Liao J.C."/>
        </authorList>
    </citation>
    <scope>NUCLEOTIDE SEQUENCE [LARGE SCALE GENOMIC DNA]</scope>
    <source>
        <strain evidence="2 3">DSM 21297</strain>
    </source>
</reference>
<dbReference type="EMBL" id="ATAE01000041">
    <property type="protein sequence ID" value="ERN51967.1"/>
    <property type="molecule type" value="Genomic_DNA"/>
</dbReference>
<dbReference type="Proteomes" id="UP000017170">
    <property type="component" value="Unassembled WGS sequence"/>
</dbReference>
<dbReference type="PANTHER" id="PTHR43155">
    <property type="entry name" value="CYCLIC DI-GMP PHOSPHODIESTERASE PA4108-RELATED"/>
    <property type="match status" value="1"/>
</dbReference>
<evidence type="ECO:0000259" key="1">
    <source>
        <dbReference type="PROSITE" id="PS51832"/>
    </source>
</evidence>
<gene>
    <name evidence="2" type="ORF">A33I_17905</name>
</gene>
<dbReference type="InterPro" id="IPR006675">
    <property type="entry name" value="HDIG_dom"/>
</dbReference>
<proteinExistence type="predicted"/>
<dbReference type="PANTHER" id="PTHR43155:SF2">
    <property type="entry name" value="CYCLIC DI-GMP PHOSPHODIESTERASE PA4108"/>
    <property type="match status" value="1"/>
</dbReference>
<name>U6SKS0_9BACI</name>
<dbReference type="AlphaFoldDB" id="U6SKS0"/>
<dbReference type="PROSITE" id="PS51832">
    <property type="entry name" value="HD_GYP"/>
    <property type="match status" value="1"/>
</dbReference>
<dbReference type="NCBIfam" id="TIGR00277">
    <property type="entry name" value="HDIG"/>
    <property type="match status" value="1"/>
</dbReference>
<dbReference type="RefSeq" id="WP_022629141.1">
    <property type="nucleotide sequence ID" value="NZ_ATAE01000041.1"/>
</dbReference>
<evidence type="ECO:0000313" key="3">
    <source>
        <dbReference type="Proteomes" id="UP000017170"/>
    </source>
</evidence>
<organism evidence="2 3">
    <name type="scientific">Alkalihalophilus marmarensis DSM 21297</name>
    <dbReference type="NCBI Taxonomy" id="1188261"/>
    <lineage>
        <taxon>Bacteria</taxon>
        <taxon>Bacillati</taxon>
        <taxon>Bacillota</taxon>
        <taxon>Bacilli</taxon>
        <taxon>Bacillales</taxon>
        <taxon>Bacillaceae</taxon>
        <taxon>Alkalihalophilus</taxon>
    </lineage>
</organism>
<dbReference type="InterPro" id="IPR037522">
    <property type="entry name" value="HD_GYP_dom"/>
</dbReference>
<dbReference type="PATRIC" id="fig|1188261.3.peg.3074"/>
<comment type="caution">
    <text evidence="2">The sequence shown here is derived from an EMBL/GenBank/DDBJ whole genome shotgun (WGS) entry which is preliminary data.</text>
</comment>
<sequence length="351" mass="40331">MLERNDLYIGYKLIEDIHSPNHGLLLKKGSVLTHKEVRRLSRFNISISSYMDVLQEPRQAFYDHVNKQVNQFKSDFDRFGEDQSRLKIVESDVIPTLTKLANDIDIQVLMLSMKSHDDYTYRHNIAVSMLAAKLATWLGYSDSKVNRIAFCGLLHDIGKTRIPSEILNKTDKLTQNEFAIMKHHTTFGYTMLREQGFEEDALRVALEHHEREDGSGYPAGKKSEEIHPYAKIIAIVDCFHAMTSDRSYRHALSFYEALIQLQTDAFGKLDPKKTMTFIYHIMQSSIGSFVELSDGRQGVIKFIPIETPIFPYIEVEGDIVTTATSNLFINKFTDPKEIDLTEKGEWRGARK</sequence>
<dbReference type="SUPFAM" id="SSF109604">
    <property type="entry name" value="HD-domain/PDEase-like"/>
    <property type="match status" value="1"/>
</dbReference>
<protein>
    <recommendedName>
        <fullName evidence="1">HD-GYP domain-containing protein</fullName>
    </recommendedName>
</protein>
<dbReference type="SMART" id="SM00471">
    <property type="entry name" value="HDc"/>
    <property type="match status" value="1"/>
</dbReference>
<dbReference type="Gene3D" id="1.10.3210.10">
    <property type="entry name" value="Hypothetical protein af1432"/>
    <property type="match status" value="1"/>
</dbReference>
<feature type="domain" description="HD-GYP" evidence="1">
    <location>
        <begin position="98"/>
        <end position="293"/>
    </location>
</feature>
<keyword evidence="3" id="KW-1185">Reference proteome</keyword>
<dbReference type="CDD" id="cd00077">
    <property type="entry name" value="HDc"/>
    <property type="match status" value="1"/>
</dbReference>
<evidence type="ECO:0000313" key="2">
    <source>
        <dbReference type="EMBL" id="ERN51967.1"/>
    </source>
</evidence>
<dbReference type="InterPro" id="IPR003607">
    <property type="entry name" value="HD/PDEase_dom"/>
</dbReference>
<accession>U6SKS0</accession>
<dbReference type="Pfam" id="PF13487">
    <property type="entry name" value="HD_5"/>
    <property type="match status" value="1"/>
</dbReference>